<dbReference type="Proteomes" id="UP001165090">
    <property type="component" value="Unassembled WGS sequence"/>
</dbReference>
<dbReference type="EMBL" id="BSDZ01000094">
    <property type="protein sequence ID" value="GLI70474.1"/>
    <property type="molecule type" value="Genomic_DNA"/>
</dbReference>
<sequence>TYSYDVEPLVHAPLEEVQSTSSKAAEQFGRIADIESCDAFKLHIVQEYCNGGTLRHALDRGMAGCARAVGMPGDLARLLAVDVALGMQHIHSLRIVHGDLKPENVLLMLLPRVETEGAGSWQSATGGSPGPNSIRSVPSGGSLVASCSSHVKDLQLTAKVADFGLSTPLAEEATHASRQYVGTPAYLAPEVASAGKLSPRSDVWSFGIILIELFFGCSLDEVHMVYTATRAAPPVGGHDQEHGKLLRPSYAFLQDVLVTMVDRPYAELVGRCLSLDPCDRPNFHELANALRSR</sequence>
<evidence type="ECO:0000313" key="2">
    <source>
        <dbReference type="EMBL" id="GLI70474.1"/>
    </source>
</evidence>
<name>A0ABQ5SM38_9CHLO</name>
<dbReference type="SMART" id="SM00220">
    <property type="entry name" value="S_TKc"/>
    <property type="match status" value="1"/>
</dbReference>
<dbReference type="Pfam" id="PF07714">
    <property type="entry name" value="PK_Tyr_Ser-Thr"/>
    <property type="match status" value="1"/>
</dbReference>
<dbReference type="InterPro" id="IPR000719">
    <property type="entry name" value="Prot_kinase_dom"/>
</dbReference>
<accession>A0ABQ5SM38</accession>
<evidence type="ECO:0000259" key="1">
    <source>
        <dbReference type="PROSITE" id="PS50011"/>
    </source>
</evidence>
<dbReference type="InterPro" id="IPR011009">
    <property type="entry name" value="Kinase-like_dom_sf"/>
</dbReference>
<dbReference type="SUPFAM" id="SSF56112">
    <property type="entry name" value="Protein kinase-like (PK-like)"/>
    <property type="match status" value="1"/>
</dbReference>
<feature type="domain" description="Protein kinase" evidence="1">
    <location>
        <begin position="1"/>
        <end position="293"/>
    </location>
</feature>
<dbReference type="Gene3D" id="1.10.510.10">
    <property type="entry name" value="Transferase(Phosphotransferase) domain 1"/>
    <property type="match status" value="1"/>
</dbReference>
<keyword evidence="3" id="KW-1185">Reference proteome</keyword>
<proteinExistence type="predicted"/>
<protein>
    <recommendedName>
        <fullName evidence="1">Protein kinase domain-containing protein</fullName>
    </recommendedName>
</protein>
<organism evidence="2 3">
    <name type="scientific">Volvox africanus</name>
    <dbReference type="NCBI Taxonomy" id="51714"/>
    <lineage>
        <taxon>Eukaryota</taxon>
        <taxon>Viridiplantae</taxon>
        <taxon>Chlorophyta</taxon>
        <taxon>core chlorophytes</taxon>
        <taxon>Chlorophyceae</taxon>
        <taxon>CS clade</taxon>
        <taxon>Chlamydomonadales</taxon>
        <taxon>Volvocaceae</taxon>
        <taxon>Volvox</taxon>
    </lineage>
</organism>
<dbReference type="InterPro" id="IPR051681">
    <property type="entry name" value="Ser/Thr_Kinases-Pseudokinases"/>
</dbReference>
<feature type="non-terminal residue" evidence="2">
    <location>
        <position position="1"/>
    </location>
</feature>
<dbReference type="InterPro" id="IPR008271">
    <property type="entry name" value="Ser/Thr_kinase_AS"/>
</dbReference>
<comment type="caution">
    <text evidence="2">The sequence shown here is derived from an EMBL/GenBank/DDBJ whole genome shotgun (WGS) entry which is preliminary data.</text>
</comment>
<reference evidence="2 3" key="1">
    <citation type="journal article" date="2023" name="IScience">
        <title>Expanded male sex-determining region conserved during the evolution of homothallism in the green alga Volvox.</title>
        <authorList>
            <person name="Yamamoto K."/>
            <person name="Matsuzaki R."/>
            <person name="Mahakham W."/>
            <person name="Heman W."/>
            <person name="Sekimoto H."/>
            <person name="Kawachi M."/>
            <person name="Minakuchi Y."/>
            <person name="Toyoda A."/>
            <person name="Nozaki H."/>
        </authorList>
    </citation>
    <scope>NUCLEOTIDE SEQUENCE [LARGE SCALE GENOMIC DNA]</scope>
    <source>
        <strain evidence="2 3">NIES-4468</strain>
    </source>
</reference>
<dbReference type="PANTHER" id="PTHR44329">
    <property type="entry name" value="SERINE/THREONINE-PROTEIN KINASE TNNI3K-RELATED"/>
    <property type="match status" value="1"/>
</dbReference>
<gene>
    <name evidence="2" type="ORF">VaNZ11_015384</name>
</gene>
<dbReference type="PROSITE" id="PS00108">
    <property type="entry name" value="PROTEIN_KINASE_ST"/>
    <property type="match status" value="1"/>
</dbReference>
<dbReference type="InterPro" id="IPR001245">
    <property type="entry name" value="Ser-Thr/Tyr_kinase_cat_dom"/>
</dbReference>
<dbReference type="PROSITE" id="PS50011">
    <property type="entry name" value="PROTEIN_KINASE_DOM"/>
    <property type="match status" value="1"/>
</dbReference>
<dbReference type="PANTHER" id="PTHR44329:SF289">
    <property type="entry name" value="SERINE_THREONINE-PROTEIN KINASE VIK"/>
    <property type="match status" value="1"/>
</dbReference>
<evidence type="ECO:0000313" key="3">
    <source>
        <dbReference type="Proteomes" id="UP001165090"/>
    </source>
</evidence>